<evidence type="ECO:0000313" key="1">
    <source>
        <dbReference type="EMBL" id="MBO8475645.1"/>
    </source>
</evidence>
<reference evidence="1" key="1">
    <citation type="submission" date="2020-10" db="EMBL/GenBank/DDBJ databases">
        <authorList>
            <person name="Gilroy R."/>
        </authorList>
    </citation>
    <scope>NUCLEOTIDE SEQUENCE</scope>
    <source>
        <strain evidence="1">6919</strain>
    </source>
</reference>
<proteinExistence type="predicted"/>
<gene>
    <name evidence="1" type="ORF">IAB88_01470</name>
</gene>
<organism evidence="1 2">
    <name type="scientific">Candidatus Limisoma faecipullorum</name>
    <dbReference type="NCBI Taxonomy" id="2840854"/>
    <lineage>
        <taxon>Bacteria</taxon>
        <taxon>Pseudomonadati</taxon>
        <taxon>Bacteroidota</taxon>
        <taxon>Bacteroidia</taxon>
        <taxon>Bacteroidales</taxon>
        <taxon>Candidatus Limisoma</taxon>
    </lineage>
</organism>
<reference evidence="1" key="2">
    <citation type="journal article" date="2021" name="PeerJ">
        <title>Extensive microbial diversity within the chicken gut microbiome revealed by metagenomics and culture.</title>
        <authorList>
            <person name="Gilroy R."/>
            <person name="Ravi A."/>
            <person name="Getino M."/>
            <person name="Pursley I."/>
            <person name="Horton D.L."/>
            <person name="Alikhan N.F."/>
            <person name="Baker D."/>
            <person name="Gharbi K."/>
            <person name="Hall N."/>
            <person name="Watson M."/>
            <person name="Adriaenssens E.M."/>
            <person name="Foster-Nyarko E."/>
            <person name="Jarju S."/>
            <person name="Secka A."/>
            <person name="Antonio M."/>
            <person name="Oren A."/>
            <person name="Chaudhuri R.R."/>
            <person name="La Ragione R."/>
            <person name="Hildebrand F."/>
            <person name="Pallen M.J."/>
        </authorList>
    </citation>
    <scope>NUCLEOTIDE SEQUENCE</scope>
    <source>
        <strain evidence="1">6919</strain>
    </source>
</reference>
<name>A0A9D9INS6_9BACT</name>
<comment type="caution">
    <text evidence="1">The sequence shown here is derived from an EMBL/GenBank/DDBJ whole genome shotgun (WGS) entry which is preliminary data.</text>
</comment>
<accession>A0A9D9INS6</accession>
<protein>
    <submittedName>
        <fullName evidence="1">Uncharacterized protein</fullName>
    </submittedName>
</protein>
<dbReference type="Proteomes" id="UP000823598">
    <property type="component" value="Unassembled WGS sequence"/>
</dbReference>
<sequence>MRIENGKIEKGDEVYATLSVAGNTMVELQKVEAASIDEIMQKLRKTASLYTGLAKVYIRNRTRGWSVQKAMFASTQLPPRYSCDSTGQYALQF</sequence>
<dbReference type="AlphaFoldDB" id="A0A9D9INS6"/>
<evidence type="ECO:0000313" key="2">
    <source>
        <dbReference type="Proteomes" id="UP000823598"/>
    </source>
</evidence>
<dbReference type="EMBL" id="JADIMC010000019">
    <property type="protein sequence ID" value="MBO8475645.1"/>
    <property type="molecule type" value="Genomic_DNA"/>
</dbReference>